<evidence type="ECO:0000313" key="2">
    <source>
        <dbReference type="Proteomes" id="UP000827177"/>
    </source>
</evidence>
<gene>
    <name evidence="1" type="ORF">101114UKE3_118</name>
</gene>
<protein>
    <submittedName>
        <fullName evidence="1">Uncharacterized protein</fullName>
    </submittedName>
</protein>
<reference evidence="1 2" key="1">
    <citation type="submission" date="2021-05" db="EMBL/GenBank/DDBJ databases">
        <title>Naturally bred epsilon2 phages have an improved host range and effectivity in uropathogenic E. coli over their ancestor phages.</title>
        <authorList>
            <person name="Saez D."/>
            <person name="Loose M."/>
            <person name="Mutti M."/>
            <person name="Visram Z."/>
            <person name="Hitzenhammer E."/>
            <person name="Dippel D."/>
            <person name="Tisakova L."/>
            <person name="Schertler S."/>
            <person name="Wittmann J."/>
            <person name="Corsini L."/>
            <person name="Wagenlehner F."/>
        </authorList>
    </citation>
    <scope>NUCLEOTIDE SEQUENCE [LARGE SCALE GENOMIC DNA]</scope>
</reference>
<keyword evidence="2" id="KW-1185">Reference proteome</keyword>
<name>A0AAE8C372_9CAUD</name>
<sequence>MFIRGLCEGVPQLTIISTPYGSPLGRDLSQTSGDRLKPVNFRTAFRYVGVCIGLG</sequence>
<organism evidence="1 2">
    <name type="scientific">Escherichia phage vB_EcoP-101114UKE3</name>
    <dbReference type="NCBI Taxonomy" id="2865794"/>
    <lineage>
        <taxon>Viruses</taxon>
        <taxon>Duplodnaviria</taxon>
        <taxon>Heunggongvirae</taxon>
        <taxon>Uroviricota</taxon>
        <taxon>Caudoviricetes</taxon>
        <taxon>Mktvariviridae</taxon>
        <taxon>Gordonclarkvirinae</taxon>
        <taxon>Suseptimavirus</taxon>
        <taxon>Suseptimavirus 101114UKE3</taxon>
    </lineage>
</organism>
<evidence type="ECO:0000313" key="1">
    <source>
        <dbReference type="EMBL" id="QZI79249.1"/>
    </source>
</evidence>
<dbReference type="EMBL" id="MZ234017">
    <property type="protein sequence ID" value="QZI79249.1"/>
    <property type="molecule type" value="Genomic_DNA"/>
</dbReference>
<proteinExistence type="predicted"/>
<accession>A0AAE8C372</accession>
<dbReference type="Proteomes" id="UP000827177">
    <property type="component" value="Segment"/>
</dbReference>